<dbReference type="EMBL" id="BMYS01000009">
    <property type="protein sequence ID" value="GGW86104.1"/>
    <property type="molecule type" value="Genomic_DNA"/>
</dbReference>
<dbReference type="GO" id="GO:0008972">
    <property type="term" value="F:phosphomethylpyrimidine kinase activity"/>
    <property type="evidence" value="ECO:0007669"/>
    <property type="project" value="TreeGrafter"/>
</dbReference>
<organism evidence="2 3">
    <name type="scientific">Advenella faeciporci</name>
    <dbReference type="NCBI Taxonomy" id="797535"/>
    <lineage>
        <taxon>Bacteria</taxon>
        <taxon>Pseudomonadati</taxon>
        <taxon>Pseudomonadota</taxon>
        <taxon>Betaproteobacteria</taxon>
        <taxon>Burkholderiales</taxon>
        <taxon>Alcaligenaceae</taxon>
    </lineage>
</organism>
<gene>
    <name evidence="2" type="primary">thiD</name>
    <name evidence="2" type="ORF">GCM10011450_14980</name>
</gene>
<dbReference type="RefSeq" id="WP_189384871.1">
    <property type="nucleotide sequence ID" value="NZ_BAABFY010000052.1"/>
</dbReference>
<proteinExistence type="predicted"/>
<name>A0A918JKP8_9BURK</name>
<dbReference type="GO" id="GO:0008902">
    <property type="term" value="F:hydroxymethylpyrimidine kinase activity"/>
    <property type="evidence" value="ECO:0007669"/>
    <property type="project" value="TreeGrafter"/>
</dbReference>
<dbReference type="AlphaFoldDB" id="A0A918JKP8"/>
<dbReference type="InterPro" id="IPR029056">
    <property type="entry name" value="Ribokinase-like"/>
</dbReference>
<dbReference type="Pfam" id="PF08543">
    <property type="entry name" value="Phos_pyr_kin"/>
    <property type="match status" value="1"/>
</dbReference>
<dbReference type="PANTHER" id="PTHR20858:SF17">
    <property type="entry name" value="HYDROXYMETHYLPYRIMIDINE_PHOSPHOMETHYLPYRIMIDINE KINASE THI20-RELATED"/>
    <property type="match status" value="1"/>
</dbReference>
<dbReference type="GO" id="GO:0005829">
    <property type="term" value="C:cytosol"/>
    <property type="evidence" value="ECO:0007669"/>
    <property type="project" value="TreeGrafter"/>
</dbReference>
<evidence type="ECO:0000259" key="1">
    <source>
        <dbReference type="Pfam" id="PF08543"/>
    </source>
</evidence>
<dbReference type="PANTHER" id="PTHR20858">
    <property type="entry name" value="PHOSPHOMETHYLPYRIMIDINE KINASE"/>
    <property type="match status" value="1"/>
</dbReference>
<accession>A0A918JKP8</accession>
<dbReference type="InterPro" id="IPR013749">
    <property type="entry name" value="PM/HMP-P_kinase-1"/>
</dbReference>
<evidence type="ECO:0000313" key="2">
    <source>
        <dbReference type="EMBL" id="GGW86104.1"/>
    </source>
</evidence>
<dbReference type="SUPFAM" id="SSF53613">
    <property type="entry name" value="Ribokinase-like"/>
    <property type="match status" value="1"/>
</dbReference>
<reference evidence="2" key="1">
    <citation type="journal article" date="2014" name="Int. J. Syst. Evol. Microbiol.">
        <title>Complete genome sequence of Corynebacterium casei LMG S-19264T (=DSM 44701T), isolated from a smear-ripened cheese.</title>
        <authorList>
            <consortium name="US DOE Joint Genome Institute (JGI-PGF)"/>
            <person name="Walter F."/>
            <person name="Albersmeier A."/>
            <person name="Kalinowski J."/>
            <person name="Ruckert C."/>
        </authorList>
    </citation>
    <scope>NUCLEOTIDE SEQUENCE</scope>
    <source>
        <strain evidence="2">KCTC 23732</strain>
    </source>
</reference>
<keyword evidence="2" id="KW-0418">Kinase</keyword>
<keyword evidence="2" id="KW-0808">Transferase</keyword>
<dbReference type="Gene3D" id="3.40.1190.20">
    <property type="match status" value="1"/>
</dbReference>
<evidence type="ECO:0000313" key="3">
    <source>
        <dbReference type="Proteomes" id="UP000608345"/>
    </source>
</evidence>
<comment type="caution">
    <text evidence="2">The sequence shown here is derived from an EMBL/GenBank/DDBJ whole genome shotgun (WGS) entry which is preliminary data.</text>
</comment>
<reference evidence="2" key="2">
    <citation type="submission" date="2020-09" db="EMBL/GenBank/DDBJ databases">
        <authorList>
            <person name="Sun Q."/>
            <person name="Kim S."/>
        </authorList>
    </citation>
    <scope>NUCLEOTIDE SEQUENCE</scope>
    <source>
        <strain evidence="2">KCTC 23732</strain>
    </source>
</reference>
<dbReference type="Proteomes" id="UP000608345">
    <property type="component" value="Unassembled WGS sequence"/>
</dbReference>
<keyword evidence="3" id="KW-1185">Reference proteome</keyword>
<feature type="domain" description="Pyridoxamine kinase/Phosphomethylpyrimidine kinase" evidence="1">
    <location>
        <begin position="16"/>
        <end position="255"/>
    </location>
</feature>
<sequence length="264" mass="28547">MSNSLPATVLFFNVFDPSGRFGLPAGAITANRLKCHPLASITALAVQDTAATESIHPVDPEILNNQARCLLEDCAIQAIKANGFCSTETVSIIAQISADYDTAPLVVDLGKTFFNTLHSPDPEDVEDIIQAVKDLLLPLAHIVVLDHTFINQWTGDDNSSTEVLIQTILDQGAGHCLLLGQPLEDRKKANILYSFESTQLVAASLPDHHPEAGDIVSTALCCYLAKGMPVLQASEKAIQYTQSILEHCYPLGMGKPMPNQFDHD</sequence>
<protein>
    <submittedName>
        <fullName evidence="2">Hydroxymethylpyrimidine/phosphomethylpyrimidine kinase</fullName>
    </submittedName>
</protein>
<dbReference type="GO" id="GO:0009228">
    <property type="term" value="P:thiamine biosynthetic process"/>
    <property type="evidence" value="ECO:0007669"/>
    <property type="project" value="TreeGrafter"/>
</dbReference>